<protein>
    <submittedName>
        <fullName evidence="2">Uncharacterized protein</fullName>
    </submittedName>
</protein>
<reference evidence="2 3" key="1">
    <citation type="submission" date="2020-08" db="EMBL/GenBank/DDBJ databases">
        <authorList>
            <person name="Liu C."/>
            <person name="Sun Q."/>
        </authorList>
    </citation>
    <scope>NUCLEOTIDE SEQUENCE [LARGE SCALE GENOMIC DNA]</scope>
    <source>
        <strain evidence="2 3">NSJ-62</strain>
    </source>
</reference>
<dbReference type="EMBL" id="CP060490">
    <property type="protein sequence ID" value="QNL44541.1"/>
    <property type="molecule type" value="Genomic_DNA"/>
</dbReference>
<dbReference type="RefSeq" id="WP_187333141.1">
    <property type="nucleotide sequence ID" value="NZ_CP060490.1"/>
</dbReference>
<dbReference type="AlphaFoldDB" id="A0A7G9B4R0"/>
<evidence type="ECO:0000313" key="3">
    <source>
        <dbReference type="Proteomes" id="UP000515960"/>
    </source>
</evidence>
<sequence length="63" mass="6893">MRVRVILCICLVLLSMASVAVCGHALERGGHREKSGTCRLLIVRGLTEDEVQIAETVYSLPLI</sequence>
<dbReference type="KEGG" id="ohi:H8790_00325"/>
<keyword evidence="3" id="KW-1185">Reference proteome</keyword>
<accession>A0A7G9B4R0</accession>
<evidence type="ECO:0000256" key="1">
    <source>
        <dbReference type="SAM" id="SignalP"/>
    </source>
</evidence>
<organism evidence="2 3">
    <name type="scientific">Oscillibacter hominis</name>
    <dbReference type="NCBI Taxonomy" id="2763056"/>
    <lineage>
        <taxon>Bacteria</taxon>
        <taxon>Bacillati</taxon>
        <taxon>Bacillota</taxon>
        <taxon>Clostridia</taxon>
        <taxon>Eubacteriales</taxon>
        <taxon>Oscillospiraceae</taxon>
        <taxon>Oscillibacter</taxon>
    </lineage>
</organism>
<keyword evidence="1" id="KW-0732">Signal</keyword>
<dbReference type="Proteomes" id="UP000515960">
    <property type="component" value="Chromosome"/>
</dbReference>
<proteinExistence type="predicted"/>
<feature type="signal peptide" evidence="1">
    <location>
        <begin position="1"/>
        <end position="20"/>
    </location>
</feature>
<name>A0A7G9B4R0_9FIRM</name>
<feature type="chain" id="PRO_5039301042" evidence="1">
    <location>
        <begin position="21"/>
        <end position="63"/>
    </location>
</feature>
<evidence type="ECO:0000313" key="2">
    <source>
        <dbReference type="EMBL" id="QNL44541.1"/>
    </source>
</evidence>
<gene>
    <name evidence="2" type="ORF">H8790_00325</name>
</gene>